<proteinExistence type="predicted"/>
<feature type="region of interest" description="Disordered" evidence="1">
    <location>
        <begin position="380"/>
        <end position="401"/>
    </location>
</feature>
<name>A0AA39PMF0_9AGAR</name>
<accession>A0AA39PMF0</accession>
<reference evidence="2" key="1">
    <citation type="submission" date="2023-06" db="EMBL/GenBank/DDBJ databases">
        <authorList>
            <consortium name="Lawrence Berkeley National Laboratory"/>
            <person name="Ahrendt S."/>
            <person name="Sahu N."/>
            <person name="Indic B."/>
            <person name="Wong-Bajracharya J."/>
            <person name="Merenyi Z."/>
            <person name="Ke H.-M."/>
            <person name="Monk M."/>
            <person name="Kocsube S."/>
            <person name="Drula E."/>
            <person name="Lipzen A."/>
            <person name="Balint B."/>
            <person name="Henrissat B."/>
            <person name="Andreopoulos B."/>
            <person name="Martin F.M."/>
            <person name="Harder C.B."/>
            <person name="Rigling D."/>
            <person name="Ford K.L."/>
            <person name="Foster G.D."/>
            <person name="Pangilinan J."/>
            <person name="Papanicolaou A."/>
            <person name="Barry K."/>
            <person name="LaButti K."/>
            <person name="Viragh M."/>
            <person name="Koriabine M."/>
            <person name="Yan M."/>
            <person name="Riley R."/>
            <person name="Champramary S."/>
            <person name="Plett K.L."/>
            <person name="Tsai I.J."/>
            <person name="Slot J."/>
            <person name="Sipos G."/>
            <person name="Plett J."/>
            <person name="Nagy L.G."/>
            <person name="Grigoriev I.V."/>
        </authorList>
    </citation>
    <scope>NUCLEOTIDE SEQUENCE</scope>
    <source>
        <strain evidence="2">HWK02</strain>
    </source>
</reference>
<evidence type="ECO:0000256" key="1">
    <source>
        <dbReference type="SAM" id="MobiDB-lite"/>
    </source>
</evidence>
<dbReference type="AlphaFoldDB" id="A0AA39PMF0"/>
<protein>
    <submittedName>
        <fullName evidence="2">Uncharacterized protein</fullName>
    </submittedName>
</protein>
<organism evidence="2 3">
    <name type="scientific">Armillaria luteobubalina</name>
    <dbReference type="NCBI Taxonomy" id="153913"/>
    <lineage>
        <taxon>Eukaryota</taxon>
        <taxon>Fungi</taxon>
        <taxon>Dikarya</taxon>
        <taxon>Basidiomycota</taxon>
        <taxon>Agaricomycotina</taxon>
        <taxon>Agaricomycetes</taxon>
        <taxon>Agaricomycetidae</taxon>
        <taxon>Agaricales</taxon>
        <taxon>Marasmiineae</taxon>
        <taxon>Physalacriaceae</taxon>
        <taxon>Armillaria</taxon>
    </lineage>
</organism>
<evidence type="ECO:0000313" key="2">
    <source>
        <dbReference type="EMBL" id="KAK0486789.1"/>
    </source>
</evidence>
<comment type="caution">
    <text evidence="2">The sequence shown here is derived from an EMBL/GenBank/DDBJ whole genome shotgun (WGS) entry which is preliminary data.</text>
</comment>
<dbReference type="EMBL" id="JAUEPU010000045">
    <property type="protein sequence ID" value="KAK0486789.1"/>
    <property type="molecule type" value="Genomic_DNA"/>
</dbReference>
<dbReference type="Proteomes" id="UP001175228">
    <property type="component" value="Unassembled WGS sequence"/>
</dbReference>
<gene>
    <name evidence="2" type="ORF">EDD18DRAFT_1360458</name>
</gene>
<keyword evidence="3" id="KW-1185">Reference proteome</keyword>
<sequence>MTKYLLADNEGNMPQSAIICCYPIIQSYNCPFHKISLLLLTCKDPVSPALHEVWVTLINIDQWQFNPINMTCVVVFDVMHSWRIYGSSLNSPYSLWMFNLSGHLQLELTQKKDGSLGFKTSWLKEVKGNLEDAISGVAHLSIQPTFVPCCPFPHLFDFDLLSTSFQSHEQAYKSPPYTLLPFRCSSQPALWFTSIWKDGKSFLTKIGDSLAAQEAQAKQEMAKQNGIWDELQSLAEQYMATHSSSHHGVEMNTDLKFPYVQPNPSTIDLAGEEEPTGREVYIPSSPSSTLLEVEMQQGPVVKEDLVYPFGKAMLDSCLSTPGPIMTSSLLPTDDPLPQIPSLEPESLTTSALAREVFSVESSKSSLEPANWRDSHVAVPHYGRPGAHEEEEESLRPPMPTPSLWAVEDTYCPHT</sequence>
<evidence type="ECO:0000313" key="3">
    <source>
        <dbReference type="Proteomes" id="UP001175228"/>
    </source>
</evidence>